<gene>
    <name evidence="3" type="ORF">IAB73_03165</name>
</gene>
<dbReference type="Proteomes" id="UP000886887">
    <property type="component" value="Unassembled WGS sequence"/>
</dbReference>
<keyword evidence="2" id="KW-0812">Transmembrane</keyword>
<feature type="transmembrane region" description="Helical" evidence="2">
    <location>
        <begin position="199"/>
        <end position="216"/>
    </location>
</feature>
<feature type="compositionally biased region" description="Basic and acidic residues" evidence="1">
    <location>
        <begin position="247"/>
        <end position="265"/>
    </location>
</feature>
<feature type="region of interest" description="Disordered" evidence="1">
    <location>
        <begin position="237"/>
        <end position="265"/>
    </location>
</feature>
<feature type="transmembrane region" description="Helical" evidence="2">
    <location>
        <begin position="46"/>
        <end position="65"/>
    </location>
</feature>
<sequence>MNEKQRIRGKILGRPLLAIAGRTVGTIVLVAVLGLLLQTFATIGNLFVRAVIACAVIVACFWMQLVSGGEQGERDVTFGSMLQKRMADGYVPTAEERAKCYAPLRALLGALLGALPFVLCALVVAAVAQPYTYALQDMPSWMSAYAYRADVYAPLNYYSELGGATLPDYLRIVVRACNMIYLLPFGNNVMYYAFQIDRLGPVLLLILPLGYALGYLRGHALHVKRLAYNEQAKAATLKKIKRKKKREQAARRQREKERKGPEQLI</sequence>
<evidence type="ECO:0000256" key="1">
    <source>
        <dbReference type="SAM" id="MobiDB-lite"/>
    </source>
</evidence>
<proteinExistence type="predicted"/>
<comment type="caution">
    <text evidence="3">The sequence shown here is derived from an EMBL/GenBank/DDBJ whole genome shotgun (WGS) entry which is preliminary data.</text>
</comment>
<dbReference type="AlphaFoldDB" id="A0A9D1CR70"/>
<feature type="transmembrane region" description="Helical" evidence="2">
    <location>
        <begin position="16"/>
        <end position="40"/>
    </location>
</feature>
<reference evidence="3" key="1">
    <citation type="submission" date="2020-10" db="EMBL/GenBank/DDBJ databases">
        <authorList>
            <person name="Gilroy R."/>
        </authorList>
    </citation>
    <scope>NUCLEOTIDE SEQUENCE</scope>
    <source>
        <strain evidence="3">ChiSxjej2B14-6234</strain>
    </source>
</reference>
<feature type="transmembrane region" description="Helical" evidence="2">
    <location>
        <begin position="106"/>
        <end position="128"/>
    </location>
</feature>
<keyword evidence="2" id="KW-1133">Transmembrane helix</keyword>
<keyword evidence="2" id="KW-0472">Membrane</keyword>
<evidence type="ECO:0000313" key="3">
    <source>
        <dbReference type="EMBL" id="HIQ71194.1"/>
    </source>
</evidence>
<reference evidence="3" key="2">
    <citation type="journal article" date="2021" name="PeerJ">
        <title>Extensive microbial diversity within the chicken gut microbiome revealed by metagenomics and culture.</title>
        <authorList>
            <person name="Gilroy R."/>
            <person name="Ravi A."/>
            <person name="Getino M."/>
            <person name="Pursley I."/>
            <person name="Horton D.L."/>
            <person name="Alikhan N.F."/>
            <person name="Baker D."/>
            <person name="Gharbi K."/>
            <person name="Hall N."/>
            <person name="Watson M."/>
            <person name="Adriaenssens E.M."/>
            <person name="Foster-Nyarko E."/>
            <person name="Jarju S."/>
            <person name="Secka A."/>
            <person name="Antonio M."/>
            <person name="Oren A."/>
            <person name="Chaudhuri R.R."/>
            <person name="La Ragione R."/>
            <person name="Hildebrand F."/>
            <person name="Pallen M.J."/>
        </authorList>
    </citation>
    <scope>NUCLEOTIDE SEQUENCE</scope>
    <source>
        <strain evidence="3">ChiSxjej2B14-6234</strain>
    </source>
</reference>
<evidence type="ECO:0000313" key="4">
    <source>
        <dbReference type="Proteomes" id="UP000886887"/>
    </source>
</evidence>
<dbReference type="EMBL" id="DVFJ01000009">
    <property type="protein sequence ID" value="HIQ71194.1"/>
    <property type="molecule type" value="Genomic_DNA"/>
</dbReference>
<protein>
    <submittedName>
        <fullName evidence="3">Uncharacterized protein</fullName>
    </submittedName>
</protein>
<evidence type="ECO:0000256" key="2">
    <source>
        <dbReference type="SAM" id="Phobius"/>
    </source>
</evidence>
<accession>A0A9D1CR70</accession>
<name>A0A9D1CR70_9FIRM</name>
<organism evidence="3 4">
    <name type="scientific">Candidatus Onthenecus intestinigallinarum</name>
    <dbReference type="NCBI Taxonomy" id="2840875"/>
    <lineage>
        <taxon>Bacteria</taxon>
        <taxon>Bacillati</taxon>
        <taxon>Bacillota</taxon>
        <taxon>Clostridia</taxon>
        <taxon>Eubacteriales</taxon>
        <taxon>Candidatus Onthenecus</taxon>
    </lineage>
</organism>
<feature type="compositionally biased region" description="Basic residues" evidence="1">
    <location>
        <begin position="237"/>
        <end position="246"/>
    </location>
</feature>